<dbReference type="WBParaSite" id="maker-unitig_35355-snap-gene-0.2-mRNA-1">
    <property type="protein sequence ID" value="maker-unitig_35355-snap-gene-0.2-mRNA-1"/>
    <property type="gene ID" value="maker-unitig_35355-snap-gene-0.2"/>
</dbReference>
<dbReference type="AlphaFoldDB" id="A0A1I8FHY0"/>
<dbReference type="Proteomes" id="UP000095280">
    <property type="component" value="Unplaced"/>
</dbReference>
<feature type="region of interest" description="Disordered" evidence="1">
    <location>
        <begin position="475"/>
        <end position="499"/>
    </location>
</feature>
<reference evidence="3" key="1">
    <citation type="submission" date="2016-11" db="UniProtKB">
        <authorList>
            <consortium name="WormBaseParasite"/>
        </authorList>
    </citation>
    <scope>IDENTIFICATION</scope>
</reference>
<evidence type="ECO:0000313" key="2">
    <source>
        <dbReference type="Proteomes" id="UP000095280"/>
    </source>
</evidence>
<accession>A0A1I8FHY0</accession>
<evidence type="ECO:0000256" key="1">
    <source>
        <dbReference type="SAM" id="MobiDB-lite"/>
    </source>
</evidence>
<sequence>MDSSLRAENSTVETHPGVVLLGESGCGKTALMTELIWPTASQKPAADARHRLRSHPQPAAQPLPVSRCASRSSRHPGGRGRPMRQLLIRRTGGVELFTDYRCPPARHYLRCWLSGLDETRTSTSGRSGPRRLLPPPFGAVATALEPSGCVFDLLAAARMSAQACQSCSVCSCAPSARESMTRRLSRAFAGFSKLSAQTNARKRTRRLWRIGCSGLAIVLNRSGAVAAAPGACWRCSLRLLASRRQFGWPRYQAVSVQNPGLQLCPIRCPRLPAAQGAAALRANAQDRMHTARQPMLVRASALATACWPAHCLLLLAPASVAPRRAKPLMLRDFARSLIAATVALLSHGAKPDGPLWLAGGLPLALARPGANLVTLRLSAGADLDRMATATVLIAALLVCAPDRRLSTQVQSPALLLTPSAQQLTARSLRLSLAAVSASQPWWKPSGSRPRRGPRRQCRLDCAATMPPEPEHADVGQLLFGNGRGPLAPKEHTPPDAPPVAVCPPSRVAAHLLAETRPCRRDPDTTRTA</sequence>
<proteinExistence type="predicted"/>
<organism evidence="2 3">
    <name type="scientific">Macrostomum lignano</name>
    <dbReference type="NCBI Taxonomy" id="282301"/>
    <lineage>
        <taxon>Eukaryota</taxon>
        <taxon>Metazoa</taxon>
        <taxon>Spiralia</taxon>
        <taxon>Lophotrochozoa</taxon>
        <taxon>Platyhelminthes</taxon>
        <taxon>Rhabditophora</taxon>
        <taxon>Macrostomorpha</taxon>
        <taxon>Macrostomida</taxon>
        <taxon>Macrostomidae</taxon>
        <taxon>Macrostomum</taxon>
    </lineage>
</organism>
<evidence type="ECO:0000313" key="3">
    <source>
        <dbReference type="WBParaSite" id="maker-unitig_35355-snap-gene-0.2-mRNA-1"/>
    </source>
</evidence>
<feature type="region of interest" description="Disordered" evidence="1">
    <location>
        <begin position="42"/>
        <end position="82"/>
    </location>
</feature>
<keyword evidence="2" id="KW-1185">Reference proteome</keyword>
<name>A0A1I8FHY0_9PLAT</name>
<protein>
    <submittedName>
        <fullName evidence="3">Myosin motor domain-containing protein</fullName>
    </submittedName>
</protein>
<feature type="compositionally biased region" description="Basic residues" evidence="1">
    <location>
        <begin position="72"/>
        <end position="82"/>
    </location>
</feature>